<sequence length="181" mass="20972">MMQHLEEAKKLDKPSSKSNRTRWTGLQRKVRKHSNVAILSKNYSNRLEELVKRDAITHRSGSRLASAAAAFDAHSQLPIYYRTGDTVTHAGIITNLILDPDSESREAEKFRAHISEDDDYGDHNEELDTTTYIVEHGRELEEPFEMTQLQKVSDNEPIDEDFWRSPAYVFYREGDFPFLNK</sequence>
<feature type="compositionally biased region" description="Basic and acidic residues" evidence="1">
    <location>
        <begin position="1"/>
        <end position="15"/>
    </location>
</feature>
<evidence type="ECO:0000313" key="3">
    <source>
        <dbReference type="Proteomes" id="UP000053157"/>
    </source>
</evidence>
<proteinExistence type="predicted"/>
<evidence type="ECO:0000256" key="1">
    <source>
        <dbReference type="SAM" id="MobiDB-lite"/>
    </source>
</evidence>
<keyword evidence="3" id="KW-1185">Reference proteome</keyword>
<reference evidence="2 3" key="1">
    <citation type="submission" date="2015-12" db="EMBL/GenBank/DDBJ databases">
        <title>Haloferax profundi sp. nov. isolated from the Discovery deep brine-seawater interface in the Red Sea.</title>
        <authorList>
            <person name="Zhang G."/>
            <person name="Stingl U."/>
            <person name="Rashid M."/>
        </authorList>
    </citation>
    <scope>NUCLEOTIDE SEQUENCE [LARGE SCALE GENOMIC DNA]</scope>
    <source>
        <strain evidence="2 3">SB29</strain>
    </source>
</reference>
<comment type="caution">
    <text evidence="2">The sequence shown here is derived from an EMBL/GenBank/DDBJ whole genome shotgun (WGS) entry which is preliminary data.</text>
</comment>
<accession>A0A0W1RYJ3</accession>
<gene>
    <name evidence="2" type="ORF">AUR66_18170</name>
</gene>
<feature type="region of interest" description="Disordered" evidence="1">
    <location>
        <begin position="1"/>
        <end position="25"/>
    </location>
</feature>
<evidence type="ECO:0000313" key="2">
    <source>
        <dbReference type="EMBL" id="KTG18773.1"/>
    </source>
</evidence>
<dbReference type="AlphaFoldDB" id="A0A0W1RYJ3"/>
<organism evidence="2 3">
    <name type="scientific">Haloferax profundi</name>
    <dbReference type="NCBI Taxonomy" id="1544718"/>
    <lineage>
        <taxon>Archaea</taxon>
        <taxon>Methanobacteriati</taxon>
        <taxon>Methanobacteriota</taxon>
        <taxon>Stenosarchaea group</taxon>
        <taxon>Halobacteria</taxon>
        <taxon>Halobacteriales</taxon>
        <taxon>Haloferacaceae</taxon>
        <taxon>Haloferax</taxon>
    </lineage>
</organism>
<dbReference type="EMBL" id="LOPV01000453">
    <property type="protein sequence ID" value="KTG18773.1"/>
    <property type="molecule type" value="Genomic_DNA"/>
</dbReference>
<dbReference type="Proteomes" id="UP000053157">
    <property type="component" value="Unassembled WGS sequence"/>
</dbReference>
<protein>
    <submittedName>
        <fullName evidence="2">Uncharacterized protein</fullName>
    </submittedName>
</protein>
<name>A0A0W1RYJ3_9EURY</name>